<feature type="transmembrane region" description="Helical" evidence="1">
    <location>
        <begin position="92"/>
        <end position="116"/>
    </location>
</feature>
<feature type="transmembrane region" description="Helical" evidence="1">
    <location>
        <begin position="208"/>
        <end position="225"/>
    </location>
</feature>
<evidence type="ECO:0000256" key="1">
    <source>
        <dbReference type="SAM" id="Phobius"/>
    </source>
</evidence>
<feature type="transmembrane region" description="Helical" evidence="1">
    <location>
        <begin position="354"/>
        <end position="372"/>
    </location>
</feature>
<name>A0ABT4AXH6_9ACTN</name>
<dbReference type="Proteomes" id="UP001151002">
    <property type="component" value="Unassembled WGS sequence"/>
</dbReference>
<dbReference type="EMBL" id="JAPNTZ010000004">
    <property type="protein sequence ID" value="MCY1138952.1"/>
    <property type="molecule type" value="Genomic_DNA"/>
</dbReference>
<feature type="transmembrane region" description="Helical" evidence="1">
    <location>
        <begin position="147"/>
        <end position="167"/>
    </location>
</feature>
<keyword evidence="1" id="KW-0472">Membrane</keyword>
<feature type="transmembrane region" description="Helical" evidence="1">
    <location>
        <begin position="504"/>
        <end position="523"/>
    </location>
</feature>
<gene>
    <name evidence="2" type="ORF">OWR29_13165</name>
</gene>
<feature type="transmembrane region" description="Helical" evidence="1">
    <location>
        <begin position="286"/>
        <end position="307"/>
    </location>
</feature>
<dbReference type="RefSeq" id="WP_267563007.1">
    <property type="nucleotide sequence ID" value="NZ_JAPNTZ010000004.1"/>
</dbReference>
<protein>
    <recommendedName>
        <fullName evidence="4">DUF2157 domain-containing protein</fullName>
    </recommendedName>
</protein>
<keyword evidence="1" id="KW-0812">Transmembrane</keyword>
<feature type="transmembrane region" description="Helical" evidence="1">
    <location>
        <begin position="530"/>
        <end position="549"/>
    </location>
</feature>
<feature type="transmembrane region" description="Helical" evidence="1">
    <location>
        <begin position="555"/>
        <end position="572"/>
    </location>
</feature>
<evidence type="ECO:0000313" key="2">
    <source>
        <dbReference type="EMBL" id="MCY1138952.1"/>
    </source>
</evidence>
<comment type="caution">
    <text evidence="2">The sequence shown here is derived from an EMBL/GenBank/DDBJ whole genome shotgun (WGS) entry which is preliminary data.</text>
</comment>
<dbReference type="NCBIfam" id="NF047321">
    <property type="entry name" value="SCO7613_CTERM"/>
    <property type="match status" value="1"/>
</dbReference>
<keyword evidence="1" id="KW-1133">Transmembrane helix</keyword>
<organism evidence="2 3">
    <name type="scientific">Paractinoplanes pyxinae</name>
    <dbReference type="NCBI Taxonomy" id="2997416"/>
    <lineage>
        <taxon>Bacteria</taxon>
        <taxon>Bacillati</taxon>
        <taxon>Actinomycetota</taxon>
        <taxon>Actinomycetes</taxon>
        <taxon>Micromonosporales</taxon>
        <taxon>Micromonosporaceae</taxon>
        <taxon>Paractinoplanes</taxon>
    </lineage>
</organism>
<feature type="transmembrane region" description="Helical" evidence="1">
    <location>
        <begin position="260"/>
        <end position="280"/>
    </location>
</feature>
<sequence length="590" mass="60195">MTYPCPACGAAASPESGCPSCGRGPDPDAIEVVTADAEIAELNKQLFTARQQVGQLEARLAQVWNRRQAAAARVRGALGAPAPSRDKVTQNVLFLLGGLLLGVAAIVFAAVAWAQFGLGGRAVVLLTFTGVALGVPFFALRRGLRATAETFAAVGLLLTLLDGYAAWHVNLFGVAGTNGWGYASAVFAVTAALATGYEHVTGLTGPRYAALAIAHPVIPLLVAAAEPGPTGWALTFAAVAALDVVVLVRLRGGLRLAGSVAGGLAALVAGGFAVIGLFSTEDPGDATAAGGALLVTAGVVWAGLRLFPARPAGFRQFLAPPTGLAGREIADGLMVVAVGVAASRVAHLIVHGDALLTVAVVAFVLAAVGHFYGRFGALAFAAAPGLVAFALAVGEGVRAVETDRTGASGWELPAAVVLLGAALVLLAPAGWRRVGALAAAAVLALTVPAGFGLPWWTALIIDVALLAAGLVLGKGRSSWVVYSPALAVGLLPHLFVILTEDDQYLRRLLLGGVCVAIVTAGVFAKLRAPVILGGGVLAVLALHELAEVWDLVPRWIPLAVAGLVLVVLATTLERRRRDLDRVRAALHRMS</sequence>
<accession>A0ABT4AXH6</accession>
<reference evidence="2" key="1">
    <citation type="submission" date="2022-11" db="EMBL/GenBank/DDBJ databases">
        <authorList>
            <person name="Somphong A."/>
            <person name="Phongsopitanun W."/>
        </authorList>
    </citation>
    <scope>NUCLEOTIDE SEQUENCE</scope>
    <source>
        <strain evidence="2">Pm04-4</strain>
    </source>
</reference>
<feature type="transmembrane region" description="Helical" evidence="1">
    <location>
        <begin position="378"/>
        <end position="400"/>
    </location>
</feature>
<feature type="transmembrane region" description="Helical" evidence="1">
    <location>
        <begin position="451"/>
        <end position="472"/>
    </location>
</feature>
<feature type="transmembrane region" description="Helical" evidence="1">
    <location>
        <begin position="122"/>
        <end position="140"/>
    </location>
</feature>
<proteinExistence type="predicted"/>
<keyword evidence="3" id="KW-1185">Reference proteome</keyword>
<feature type="transmembrane region" description="Helical" evidence="1">
    <location>
        <begin position="412"/>
        <end position="431"/>
    </location>
</feature>
<feature type="transmembrane region" description="Helical" evidence="1">
    <location>
        <begin position="231"/>
        <end position="248"/>
    </location>
</feature>
<feature type="transmembrane region" description="Helical" evidence="1">
    <location>
        <begin position="479"/>
        <end position="498"/>
    </location>
</feature>
<evidence type="ECO:0008006" key="4">
    <source>
        <dbReference type="Google" id="ProtNLM"/>
    </source>
</evidence>
<evidence type="ECO:0000313" key="3">
    <source>
        <dbReference type="Proteomes" id="UP001151002"/>
    </source>
</evidence>
<dbReference type="InterPro" id="IPR058062">
    <property type="entry name" value="SCO7613_C"/>
</dbReference>
<feature type="transmembrane region" description="Helical" evidence="1">
    <location>
        <begin position="179"/>
        <end position="196"/>
    </location>
</feature>